<evidence type="ECO:0000256" key="2">
    <source>
        <dbReference type="ARBA" id="ARBA00022490"/>
    </source>
</evidence>
<protein>
    <submittedName>
        <fullName evidence="7">Radial spoke head component 4A</fullName>
    </submittedName>
</protein>
<reference evidence="7" key="3">
    <citation type="submission" date="2025-09" db="UniProtKB">
        <authorList>
            <consortium name="Ensembl"/>
        </authorList>
    </citation>
    <scope>IDENTIFICATION</scope>
</reference>
<keyword evidence="4" id="KW-0206">Cytoskeleton</keyword>
<keyword evidence="5" id="KW-0966">Cell projection</keyword>
<name>A0A9L0J8N3_EQUAS</name>
<evidence type="ECO:0000256" key="5">
    <source>
        <dbReference type="ARBA" id="ARBA00023273"/>
    </source>
</evidence>
<dbReference type="Ensembl" id="ENSEAST00005078133.1">
    <property type="protein sequence ID" value="ENSEASP00005048733.1"/>
    <property type="gene ID" value="ENSEASG00005009050.2"/>
</dbReference>
<dbReference type="PANTHER" id="PTHR13159">
    <property type="entry name" value="RADIAL SPOKEHEAD-RELATED"/>
    <property type="match status" value="1"/>
</dbReference>
<dbReference type="PANTHER" id="PTHR13159:SF4">
    <property type="entry name" value="RADIAL SPOKE HEAD PROTEIN 4 HOMOLOG A"/>
    <property type="match status" value="1"/>
</dbReference>
<accession>A0A9L0J8N3</accession>
<evidence type="ECO:0000256" key="1">
    <source>
        <dbReference type="ARBA" id="ARBA00004430"/>
    </source>
</evidence>
<dbReference type="CDD" id="cd22963">
    <property type="entry name" value="DD_CrRSP4-like"/>
    <property type="match status" value="1"/>
</dbReference>
<organism evidence="7 8">
    <name type="scientific">Equus asinus</name>
    <name type="common">Donkey</name>
    <name type="synonym">Equus africanus asinus</name>
    <dbReference type="NCBI Taxonomy" id="9793"/>
    <lineage>
        <taxon>Eukaryota</taxon>
        <taxon>Metazoa</taxon>
        <taxon>Chordata</taxon>
        <taxon>Craniata</taxon>
        <taxon>Vertebrata</taxon>
        <taxon>Euteleostomi</taxon>
        <taxon>Mammalia</taxon>
        <taxon>Eutheria</taxon>
        <taxon>Laurasiatheria</taxon>
        <taxon>Perissodactyla</taxon>
        <taxon>Equidae</taxon>
        <taxon>Equus</taxon>
    </lineage>
</organism>
<feature type="compositionally biased region" description="Basic and acidic residues" evidence="6">
    <location>
        <begin position="123"/>
        <end position="136"/>
    </location>
</feature>
<proteinExistence type="predicted"/>
<feature type="compositionally biased region" description="Low complexity" evidence="6">
    <location>
        <begin position="49"/>
        <end position="69"/>
    </location>
</feature>
<gene>
    <name evidence="7" type="primary">RSPH4A</name>
</gene>
<feature type="region of interest" description="Disordered" evidence="6">
    <location>
        <begin position="1"/>
        <end position="168"/>
    </location>
</feature>
<keyword evidence="2" id="KW-0963">Cytoplasm</keyword>
<comment type="subcellular location">
    <subcellularLocation>
        <location evidence="1">Cytoplasm</location>
        <location evidence="1">Cytoskeleton</location>
        <location evidence="1">Cilium axoneme</location>
    </subcellularLocation>
</comment>
<feature type="compositionally biased region" description="Acidic residues" evidence="6">
    <location>
        <begin position="317"/>
        <end position="336"/>
    </location>
</feature>
<feature type="compositionally biased region" description="Polar residues" evidence="6">
    <location>
        <begin position="139"/>
        <end position="152"/>
    </location>
</feature>
<feature type="compositionally biased region" description="Acidic residues" evidence="6">
    <location>
        <begin position="12"/>
        <end position="22"/>
    </location>
</feature>
<dbReference type="Pfam" id="PF04712">
    <property type="entry name" value="Radial_spoke"/>
    <property type="match status" value="2"/>
</dbReference>
<evidence type="ECO:0000256" key="3">
    <source>
        <dbReference type="ARBA" id="ARBA00023069"/>
    </source>
</evidence>
<dbReference type="AlphaFoldDB" id="A0A9L0J8N3"/>
<dbReference type="InterPro" id="IPR006802">
    <property type="entry name" value="Radial_spoke"/>
</dbReference>
<evidence type="ECO:0000256" key="6">
    <source>
        <dbReference type="SAM" id="MobiDB-lite"/>
    </source>
</evidence>
<keyword evidence="8" id="KW-1185">Reference proteome</keyword>
<feature type="compositionally biased region" description="Low complexity" evidence="6">
    <location>
        <begin position="444"/>
        <end position="455"/>
    </location>
</feature>
<sequence length="472" mass="53032">MEDLTSLKQEDNQEPEEAEQPWEEITAASSQDPVPGLPEPLESEQGPETGLQPGSSPPQSSQSRTSTPLNDLTGLGASSPPSFPQEPTSTPSTLALARQDLWSPWKSDKTTSVIPEARTAHSNHLEQSSDKGESAPHQKCQSEGNTFQQSQQTKHHLHEPKDASHNNSKLKELRLDIFQEEESNSNYDLDHPEPGTSEVTPNMLEIAIQNAKAYLLKTSSKSGLNLYDHLSNMLTKILDEHPENAVDIIENISQDVKMAHFSKKLDTLQNEYEMLPIYETAEKQKALFLQGNLEGADQELEDEIGRCNWFNPVQKNEEEEEEEDEEKEEEEKEEPDYIGQEVGPPLLTPISEDLEIQNIPPWTTRLSSNLIPQYAIAVLRSNLWPGAYAFSNGKKFENFYIGWGHKYSPDSYTPPVPPPVYQEYPSGPEITEMDDPSVEEEQAFRAAQAAAVLAAEENEETEEDEDEEDEYD</sequence>
<evidence type="ECO:0000313" key="8">
    <source>
        <dbReference type="Proteomes" id="UP000694387"/>
    </source>
</evidence>
<dbReference type="GeneTree" id="ENSGT00500000044869"/>
<dbReference type="GO" id="GO:0035082">
    <property type="term" value="P:axoneme assembly"/>
    <property type="evidence" value="ECO:0007669"/>
    <property type="project" value="TreeGrafter"/>
</dbReference>
<dbReference type="GO" id="GO:0001534">
    <property type="term" value="C:radial spoke"/>
    <property type="evidence" value="ECO:0007669"/>
    <property type="project" value="InterPro"/>
</dbReference>
<reference evidence="7" key="2">
    <citation type="submission" date="2025-08" db="UniProtKB">
        <authorList>
            <consortium name="Ensembl"/>
        </authorList>
    </citation>
    <scope>IDENTIFICATION</scope>
</reference>
<feature type="region of interest" description="Disordered" evidence="6">
    <location>
        <begin position="417"/>
        <end position="472"/>
    </location>
</feature>
<dbReference type="Proteomes" id="UP000694387">
    <property type="component" value="Chromosome 24"/>
</dbReference>
<feature type="compositionally biased region" description="Acidic residues" evidence="6">
    <location>
        <begin position="431"/>
        <end position="441"/>
    </location>
</feature>
<feature type="compositionally biased region" description="Acidic residues" evidence="6">
    <location>
        <begin position="456"/>
        <end position="472"/>
    </location>
</feature>
<dbReference type="GO" id="GO:0060294">
    <property type="term" value="P:cilium movement involved in cell motility"/>
    <property type="evidence" value="ECO:0007669"/>
    <property type="project" value="InterPro"/>
</dbReference>
<reference evidence="7 8" key="1">
    <citation type="journal article" date="2020" name="Nat. Commun.">
        <title>Donkey genomes provide new insights into domestication and selection for coat color.</title>
        <authorList>
            <person name="Wang"/>
            <person name="C."/>
            <person name="Li"/>
            <person name="H."/>
            <person name="Guo"/>
            <person name="Y."/>
            <person name="Huang"/>
            <person name="J."/>
            <person name="Sun"/>
            <person name="Y."/>
            <person name="Min"/>
            <person name="J."/>
            <person name="Wang"/>
            <person name="J."/>
            <person name="Fang"/>
            <person name="X."/>
            <person name="Zhao"/>
            <person name="Z."/>
            <person name="Wang"/>
            <person name="S."/>
            <person name="Zhang"/>
            <person name="Y."/>
            <person name="Liu"/>
            <person name="Q."/>
            <person name="Jiang"/>
            <person name="Q."/>
            <person name="Wang"/>
            <person name="X."/>
            <person name="Guo"/>
            <person name="Y."/>
            <person name="Yang"/>
            <person name="C."/>
            <person name="Wang"/>
            <person name="Y."/>
            <person name="Tian"/>
            <person name="F."/>
            <person name="Zhuang"/>
            <person name="G."/>
            <person name="Fan"/>
            <person name="Y."/>
            <person name="Gao"/>
            <person name="Q."/>
            <person name="Li"/>
            <person name="Y."/>
            <person name="Ju"/>
            <person name="Z."/>
            <person name="Li"/>
            <person name="J."/>
            <person name="Li"/>
            <person name="R."/>
            <person name="Hou"/>
            <person name="M."/>
            <person name="Yang"/>
            <person name="G."/>
            <person name="Liu"/>
            <person name="G."/>
            <person name="Liu"/>
            <person name="W."/>
            <person name="Guo"/>
            <person name="J."/>
            <person name="Pan"/>
            <person name="S."/>
            <person name="Fan"/>
            <person name="G."/>
            <person name="Zhang"/>
            <person name="W."/>
            <person name="Zhang"/>
            <person name="R."/>
            <person name="Yu"/>
            <person name="J."/>
            <person name="Zhang"/>
            <person name="X."/>
            <person name="Yin"/>
            <person name="Q."/>
            <person name="Ji"/>
            <person name="C."/>
            <person name="Jin"/>
            <person name="Y."/>
            <person name="Yue"/>
            <person name="G."/>
            <person name="Liu"/>
            <person name="M."/>
            <person name="Xu"/>
            <person name="J."/>
            <person name="Liu"/>
            <person name="S."/>
            <person name="Jordana"/>
            <person name="J."/>
            <person name="Noce"/>
            <person name="A."/>
            <person name="Amills"/>
            <person name="M."/>
            <person name="Wu"/>
            <person name="D.D."/>
            <person name="Li"/>
            <person name="S."/>
            <person name="Zhou"/>
            <person name="X. and Zhong"/>
            <person name="J."/>
        </authorList>
    </citation>
    <scope>NUCLEOTIDE SEQUENCE [LARGE SCALE GENOMIC DNA]</scope>
</reference>
<keyword evidence="3" id="KW-0969">Cilium</keyword>
<feature type="region of interest" description="Disordered" evidence="6">
    <location>
        <begin position="309"/>
        <end position="344"/>
    </location>
</feature>
<evidence type="ECO:0000256" key="4">
    <source>
        <dbReference type="ARBA" id="ARBA00023212"/>
    </source>
</evidence>
<feature type="compositionally biased region" description="Basic and acidic residues" evidence="6">
    <location>
        <begin position="159"/>
        <end position="168"/>
    </location>
</feature>
<evidence type="ECO:0000313" key="7">
    <source>
        <dbReference type="Ensembl" id="ENSEASP00005048733.1"/>
    </source>
</evidence>